<feature type="compositionally biased region" description="Polar residues" evidence="1">
    <location>
        <begin position="534"/>
        <end position="552"/>
    </location>
</feature>
<feature type="compositionally biased region" description="Basic and acidic residues" evidence="1">
    <location>
        <begin position="774"/>
        <end position="790"/>
    </location>
</feature>
<dbReference type="EMBL" id="QGNW01000113">
    <property type="protein sequence ID" value="RVW95546.1"/>
    <property type="molecule type" value="Genomic_DNA"/>
</dbReference>
<proteinExistence type="predicted"/>
<dbReference type="Proteomes" id="UP000288805">
    <property type="component" value="Unassembled WGS sequence"/>
</dbReference>
<name>A0A438IFL8_VITVI</name>
<organism evidence="2 3">
    <name type="scientific">Vitis vinifera</name>
    <name type="common">Grape</name>
    <dbReference type="NCBI Taxonomy" id="29760"/>
    <lineage>
        <taxon>Eukaryota</taxon>
        <taxon>Viridiplantae</taxon>
        <taxon>Streptophyta</taxon>
        <taxon>Embryophyta</taxon>
        <taxon>Tracheophyta</taxon>
        <taxon>Spermatophyta</taxon>
        <taxon>Magnoliopsida</taxon>
        <taxon>eudicotyledons</taxon>
        <taxon>Gunneridae</taxon>
        <taxon>Pentapetalae</taxon>
        <taxon>rosids</taxon>
        <taxon>Vitales</taxon>
        <taxon>Vitaceae</taxon>
        <taxon>Viteae</taxon>
        <taxon>Vitis</taxon>
    </lineage>
</organism>
<sequence>MNRVVIPLEYLITDSENLSSRNYLQAYLPNVSVRKNSGLRENSLTCKAEAKRLTTSCVNGGSGINANKGDVIFEETGFVCLRNVASESPDILMLCVGIFREGFTQHQPAPPVISIAKNWTASHLYTMVTKDDEYCAYLIISPESRTMVLEAVELLDENDFALSVAMDLAARINLLKHLPPTKTWVNDGAMYLSVGVPTVCICNGAASITGHYFNGCPSPWNGIVGNGVNVARVFLDHQSLSTDADLSVSLNLTILMKPHREKASSRIVDRRQYPIIDGRTWMGSNSILVNKLSPCPDFIDAYFGCLKAKLLSIPVLPLDLLIIIEVTVMYLIQNREYRDGIDNLLGMEKEYVILLAAGASRIENQDSIDAVITKWATVIVWLYCSDKVAESSWYGDVILDAGCQNIAPNLVSVQPPSTIVHPSETRQDLTWKGLSAATDLLVRAKEGRTTALMTAEIEACKDDRPRRYLFIRKSRKSRCGCCQYNIENKGQRVLNEPSQISLEGTSEKFGSEDLLIDIHDGYDEVEYSKVDVNRSPSLHSTDQDPRGSSTTSLIPCSDQGCGLRAESSNAGCPRGLKPVSSDDNGDEPAVDVHSNTESLHHDLRSMREAEGFHRGTYKQENSETVCLEASVFKALFHFIYWDPLPSIEEFFYFERLSTAQQIAIIAVRHQTPPAAEESCANRMTLLDWHPSSDHRRPKASASTLSNIKISWQNGGYFGSVNHAKNAFDTSPLYSNPELRKMMQNPRISLLANFTSEDKSINNNEQRGAYMFKENGPKKSDMEIPEIRENS</sequence>
<feature type="region of interest" description="Disordered" evidence="1">
    <location>
        <begin position="761"/>
        <end position="790"/>
    </location>
</feature>
<gene>
    <name evidence="2" type="ORF">CK203_039154</name>
</gene>
<feature type="region of interest" description="Disordered" evidence="1">
    <location>
        <begin position="533"/>
        <end position="552"/>
    </location>
</feature>
<protein>
    <submittedName>
        <fullName evidence="2">Uncharacterized protein</fullName>
    </submittedName>
</protein>
<evidence type="ECO:0000313" key="3">
    <source>
        <dbReference type="Proteomes" id="UP000288805"/>
    </source>
</evidence>
<accession>A0A438IFL8</accession>
<evidence type="ECO:0000256" key="1">
    <source>
        <dbReference type="SAM" id="MobiDB-lite"/>
    </source>
</evidence>
<evidence type="ECO:0000313" key="2">
    <source>
        <dbReference type="EMBL" id="RVW95546.1"/>
    </source>
</evidence>
<comment type="caution">
    <text evidence="2">The sequence shown here is derived from an EMBL/GenBank/DDBJ whole genome shotgun (WGS) entry which is preliminary data.</text>
</comment>
<reference evidence="2 3" key="1">
    <citation type="journal article" date="2018" name="PLoS Genet.">
        <title>Population sequencing reveals clonal diversity and ancestral inbreeding in the grapevine cultivar Chardonnay.</title>
        <authorList>
            <person name="Roach M.J."/>
            <person name="Johnson D.L."/>
            <person name="Bohlmann J."/>
            <person name="van Vuuren H.J."/>
            <person name="Jones S.J."/>
            <person name="Pretorius I.S."/>
            <person name="Schmidt S.A."/>
            <person name="Borneman A.R."/>
        </authorList>
    </citation>
    <scope>NUCLEOTIDE SEQUENCE [LARGE SCALE GENOMIC DNA]</scope>
    <source>
        <strain evidence="3">cv. Chardonnay</strain>
        <tissue evidence="2">Leaf</tissue>
    </source>
</reference>
<dbReference type="AlphaFoldDB" id="A0A438IFL8"/>
<feature type="region of interest" description="Disordered" evidence="1">
    <location>
        <begin position="572"/>
        <end position="591"/>
    </location>
</feature>